<accession>A0A1H9L5N8</accession>
<proteinExistence type="predicted"/>
<keyword evidence="7" id="KW-1185">Reference proteome</keyword>
<evidence type="ECO:0000313" key="6">
    <source>
        <dbReference type="EMBL" id="SER06744.1"/>
    </source>
</evidence>
<evidence type="ECO:0000256" key="4">
    <source>
        <dbReference type="ARBA" id="ARBA00023136"/>
    </source>
</evidence>
<protein>
    <recommendedName>
        <fullName evidence="8">Integral membrane protein</fullName>
    </recommendedName>
</protein>
<evidence type="ECO:0000256" key="2">
    <source>
        <dbReference type="ARBA" id="ARBA00022692"/>
    </source>
</evidence>
<feature type="transmembrane region" description="Helical" evidence="5">
    <location>
        <begin position="12"/>
        <end position="30"/>
    </location>
</feature>
<sequence>MTTENKILSSLSYLSILFLPVLFPLIVWILTSDRPQTRHYAANALIVHLFPALLLFVILIIAGITGFFTHDASSVGWMMVFLAGLFAIVGIGFFIYSIYKGIKILVD</sequence>
<name>A0A1H9L5N8_9LACO</name>
<evidence type="ECO:0000256" key="5">
    <source>
        <dbReference type="SAM" id="Phobius"/>
    </source>
</evidence>
<keyword evidence="2 5" id="KW-0812">Transmembrane</keyword>
<keyword evidence="3 5" id="KW-1133">Transmembrane helix</keyword>
<dbReference type="Proteomes" id="UP000182818">
    <property type="component" value="Unassembled WGS sequence"/>
</dbReference>
<dbReference type="Pfam" id="PF09685">
    <property type="entry name" value="MamF_MmsF"/>
    <property type="match status" value="1"/>
</dbReference>
<evidence type="ECO:0000256" key="1">
    <source>
        <dbReference type="ARBA" id="ARBA00004141"/>
    </source>
</evidence>
<dbReference type="EMBL" id="FOGK01000001">
    <property type="protein sequence ID" value="SER06744.1"/>
    <property type="molecule type" value="Genomic_DNA"/>
</dbReference>
<dbReference type="InterPro" id="IPR019109">
    <property type="entry name" value="MamF_MmsF"/>
</dbReference>
<comment type="caution">
    <text evidence="6">The sequence shown here is derived from an EMBL/GenBank/DDBJ whole genome shotgun (WGS) entry which is preliminary data.</text>
</comment>
<evidence type="ECO:0000256" key="3">
    <source>
        <dbReference type="ARBA" id="ARBA00022989"/>
    </source>
</evidence>
<comment type="subcellular location">
    <subcellularLocation>
        <location evidence="1">Membrane</location>
        <topology evidence="1">Multi-pass membrane protein</topology>
    </subcellularLocation>
</comment>
<evidence type="ECO:0008006" key="8">
    <source>
        <dbReference type="Google" id="ProtNLM"/>
    </source>
</evidence>
<feature type="transmembrane region" description="Helical" evidence="5">
    <location>
        <begin position="42"/>
        <end position="69"/>
    </location>
</feature>
<keyword evidence="4 5" id="KW-0472">Membrane</keyword>
<feature type="transmembrane region" description="Helical" evidence="5">
    <location>
        <begin position="75"/>
        <end position="99"/>
    </location>
</feature>
<gene>
    <name evidence="6" type="ORF">SAMN04487973_101202</name>
</gene>
<dbReference type="GeneID" id="76043087"/>
<reference evidence="6 7" key="1">
    <citation type="submission" date="2016-10" db="EMBL/GenBank/DDBJ databases">
        <authorList>
            <person name="Varghese N."/>
            <person name="Submissions S."/>
        </authorList>
    </citation>
    <scope>NUCLEOTIDE SEQUENCE [LARGE SCALE GENOMIC DNA]</scope>
    <source>
        <strain evidence="6 7">CGMCC 1.3889</strain>
    </source>
</reference>
<organism evidence="6 7">
    <name type="scientific">Pediococcus ethanolidurans</name>
    <dbReference type="NCBI Taxonomy" id="319653"/>
    <lineage>
        <taxon>Bacteria</taxon>
        <taxon>Bacillati</taxon>
        <taxon>Bacillota</taxon>
        <taxon>Bacilli</taxon>
        <taxon>Lactobacillales</taxon>
        <taxon>Lactobacillaceae</taxon>
        <taxon>Pediococcus</taxon>
    </lineage>
</organism>
<evidence type="ECO:0000313" key="7">
    <source>
        <dbReference type="Proteomes" id="UP000182818"/>
    </source>
</evidence>
<dbReference type="RefSeq" id="WP_057805438.1">
    <property type="nucleotide sequence ID" value="NZ_BJYP01000002.1"/>
</dbReference>